<dbReference type="STRING" id="1335309.GA0116948_10992"/>
<keyword evidence="7 8" id="KW-0998">Cell outer membrane</keyword>
<dbReference type="InterPro" id="IPR000531">
    <property type="entry name" value="Beta-barrel_TonB"/>
</dbReference>
<feature type="domain" description="TonB-dependent receptor-like beta-barrel" evidence="10">
    <location>
        <begin position="594"/>
        <end position="975"/>
    </location>
</feature>
<dbReference type="EMBL" id="FMAR01000009">
    <property type="protein sequence ID" value="SCC45498.1"/>
    <property type="molecule type" value="Genomic_DNA"/>
</dbReference>
<dbReference type="InterPro" id="IPR008969">
    <property type="entry name" value="CarboxyPept-like_regulatory"/>
</dbReference>
<dbReference type="Pfam" id="PF13715">
    <property type="entry name" value="CarbopepD_reg_2"/>
    <property type="match status" value="1"/>
</dbReference>
<dbReference type="Pfam" id="PF07715">
    <property type="entry name" value="Plug"/>
    <property type="match status" value="1"/>
</dbReference>
<keyword evidence="3 8" id="KW-1134">Transmembrane beta strand</keyword>
<reference evidence="12 13" key="1">
    <citation type="submission" date="2016-08" db="EMBL/GenBank/DDBJ databases">
        <authorList>
            <person name="Seilhamer J.J."/>
        </authorList>
    </citation>
    <scope>NUCLEOTIDE SEQUENCE [LARGE SCALE GENOMIC DNA]</scope>
    <source>
        <strain evidence="12 13">A37T2</strain>
    </source>
</reference>
<evidence type="ECO:0000256" key="2">
    <source>
        <dbReference type="ARBA" id="ARBA00022448"/>
    </source>
</evidence>
<evidence type="ECO:0000256" key="9">
    <source>
        <dbReference type="RuleBase" id="RU003357"/>
    </source>
</evidence>
<dbReference type="Pfam" id="PF00593">
    <property type="entry name" value="TonB_dep_Rec_b-barrel"/>
    <property type="match status" value="1"/>
</dbReference>
<evidence type="ECO:0000256" key="1">
    <source>
        <dbReference type="ARBA" id="ARBA00004571"/>
    </source>
</evidence>
<evidence type="ECO:0000313" key="13">
    <source>
        <dbReference type="Proteomes" id="UP000242818"/>
    </source>
</evidence>
<dbReference type="Proteomes" id="UP000242818">
    <property type="component" value="Unassembled WGS sequence"/>
</dbReference>
<dbReference type="SUPFAM" id="SSF49464">
    <property type="entry name" value="Carboxypeptidase regulatory domain-like"/>
    <property type="match status" value="1"/>
</dbReference>
<dbReference type="InterPro" id="IPR023996">
    <property type="entry name" value="TonB-dep_OMP_SusC/RagA"/>
</dbReference>
<dbReference type="SUPFAM" id="SSF56935">
    <property type="entry name" value="Porins"/>
    <property type="match status" value="1"/>
</dbReference>
<evidence type="ECO:0000313" key="12">
    <source>
        <dbReference type="EMBL" id="SCC45498.1"/>
    </source>
</evidence>
<dbReference type="InterPro" id="IPR037066">
    <property type="entry name" value="Plug_dom_sf"/>
</dbReference>
<evidence type="ECO:0000256" key="4">
    <source>
        <dbReference type="ARBA" id="ARBA00022692"/>
    </source>
</evidence>
<comment type="subcellular location">
    <subcellularLocation>
        <location evidence="1 8">Cell outer membrane</location>
        <topology evidence="1 8">Multi-pass membrane protein</topology>
    </subcellularLocation>
</comment>
<dbReference type="InterPro" id="IPR023997">
    <property type="entry name" value="TonB-dep_OMP_SusC/RagA_CS"/>
</dbReference>
<dbReference type="AlphaFoldDB" id="A0A1C4EPH1"/>
<dbReference type="InterPro" id="IPR036942">
    <property type="entry name" value="Beta-barrel_TonB_sf"/>
</dbReference>
<comment type="similarity">
    <text evidence="8 9">Belongs to the TonB-dependent receptor family.</text>
</comment>
<keyword evidence="2 8" id="KW-0813">Transport</keyword>
<dbReference type="NCBIfam" id="TIGR04057">
    <property type="entry name" value="SusC_RagA_signa"/>
    <property type="match status" value="1"/>
</dbReference>
<sequence length="1148" mass="125986">MQSNAYKWLLPVWQRAAYVHTGTAMTGQGNRKYFTAGRKLAAVLLLFFVLGLTPAFAQQVTVMEKNIPLRKVFQLIEKQTGFQFFFSDEDLQQAKPVTLHVREEEMGNVLRQCFSGQPFVFEIVGKTVVVKKKKVLQEGLPPTTFRTDTTAAGLDIYGTVIGAQGELLVGASVAIQHTQRGVITDAKGVFQLHNLSPHDTIAVRYIGYQNRFFNAGEFNKAGIPYIFLEKADNKLDQMVVQAYGTTSQRLTTGNIVKVSGDEIVKQAAIMNPLVALEGRVPGLVVSQPTFGYASGNVKMEIRGRSTISSQFTSDPLYIIDGVPLTTLDVEGSSYTSGSNGVVQSGVITPGFGQSPFFNLNPADIESIEVLKDADATAIYGSRGANGVLLITTKKGHPGATNFNATVSQGFSVVPRYWKMLDTKQYLQMRREAFNNDGITPTTSNAPDLLVWDTTQDINWQKQLWGQHAGKITDASLSLSGGDAKTMFRINGGYRRQTPLLTNTGADRRGSIDFSLTHHAGNFTATLSANYSISDVNTIYTPGGVTLAPDAPPIYNEKGALNYDAWNAAGMMYSYPFAALKQPYSSKTNLLISSMRLSYELMKGLTLTLGAGYNNSQNKQLSLQPASSLNPLLFPTSIGTYGNTASSSWILEPQLTYNTFVGPGSLEVLVGGSQQTTNTDGMQQQGYGFLNESLMKSVVNAQTILTYENVGQYKYAAVFGRVNYNIGNKYILNLNARRDGSSRFGPNRQFGNFGSVGAAWIASEEPWLRKALPAVISFFKFRGSYGSTGSDAIGDYQYLSQWSNNQNYQALYSYGGIQPLISQHAVNQDYRWQVNRKVEGNVDLGFNKDRYTLSVSWYQQRTSNQLMQFPTPIFSGFESVAANWPATLQNAGLEFTVSAKIIQTKAFSWSTNVVLGINHNRLIRYDNIALSADVGQYKVGKSINSVYLFHATGVDPQTGQYTYEDHNHDGSLTTNYSVSPGTGNDDRAVSVDISPRFTGGWGNQFQYKNFQLSLYCVFKDAKGVNGFSGNQPGQMANISPKVLADHWQKPGDKATYARFTTQQSYNDGLYSQSDAVYSDASYLRLSTVAFSYSLPEHIAKKAGMKACAFSCSAQNIFTITGYKGLDPDAQYFGSMPPARSFTGTLSLTF</sequence>
<name>A0A1C4EPH1_9BACT</name>
<keyword evidence="6 8" id="KW-0472">Membrane</keyword>
<gene>
    <name evidence="12" type="ORF">GA0116948_10992</name>
</gene>
<dbReference type="GO" id="GO:0009279">
    <property type="term" value="C:cell outer membrane"/>
    <property type="evidence" value="ECO:0007669"/>
    <property type="project" value="UniProtKB-SubCell"/>
</dbReference>
<evidence type="ECO:0000256" key="6">
    <source>
        <dbReference type="ARBA" id="ARBA00023136"/>
    </source>
</evidence>
<dbReference type="InterPro" id="IPR039426">
    <property type="entry name" value="TonB-dep_rcpt-like"/>
</dbReference>
<feature type="domain" description="TonB-dependent receptor plug" evidence="11">
    <location>
        <begin position="249"/>
        <end position="387"/>
    </location>
</feature>
<evidence type="ECO:0000256" key="7">
    <source>
        <dbReference type="ARBA" id="ARBA00023237"/>
    </source>
</evidence>
<dbReference type="Gene3D" id="2.40.170.20">
    <property type="entry name" value="TonB-dependent receptor, beta-barrel domain"/>
    <property type="match status" value="1"/>
</dbReference>
<organism evidence="12 13">
    <name type="scientific">Chitinophaga costaii</name>
    <dbReference type="NCBI Taxonomy" id="1335309"/>
    <lineage>
        <taxon>Bacteria</taxon>
        <taxon>Pseudomonadati</taxon>
        <taxon>Bacteroidota</taxon>
        <taxon>Chitinophagia</taxon>
        <taxon>Chitinophagales</taxon>
        <taxon>Chitinophagaceae</taxon>
        <taxon>Chitinophaga</taxon>
    </lineage>
</organism>
<evidence type="ECO:0000256" key="5">
    <source>
        <dbReference type="ARBA" id="ARBA00023077"/>
    </source>
</evidence>
<dbReference type="OrthoDB" id="9768177at2"/>
<evidence type="ECO:0000256" key="3">
    <source>
        <dbReference type="ARBA" id="ARBA00022452"/>
    </source>
</evidence>
<dbReference type="Gene3D" id="2.170.130.10">
    <property type="entry name" value="TonB-dependent receptor, plug domain"/>
    <property type="match status" value="1"/>
</dbReference>
<accession>A0A1C4EPH1</accession>
<keyword evidence="4 8" id="KW-0812">Transmembrane</keyword>
<dbReference type="RefSeq" id="WP_089713074.1">
    <property type="nucleotide sequence ID" value="NZ_FMAR01000009.1"/>
</dbReference>
<evidence type="ECO:0000259" key="11">
    <source>
        <dbReference type="Pfam" id="PF07715"/>
    </source>
</evidence>
<dbReference type="PROSITE" id="PS52016">
    <property type="entry name" value="TONB_DEPENDENT_REC_3"/>
    <property type="match status" value="1"/>
</dbReference>
<dbReference type="NCBIfam" id="TIGR04056">
    <property type="entry name" value="OMP_RagA_SusC"/>
    <property type="match status" value="1"/>
</dbReference>
<evidence type="ECO:0000256" key="8">
    <source>
        <dbReference type="PROSITE-ProRule" id="PRU01360"/>
    </source>
</evidence>
<keyword evidence="13" id="KW-1185">Reference proteome</keyword>
<proteinExistence type="inferred from homology"/>
<keyword evidence="5 9" id="KW-0798">TonB box</keyword>
<dbReference type="InterPro" id="IPR012910">
    <property type="entry name" value="Plug_dom"/>
</dbReference>
<evidence type="ECO:0000259" key="10">
    <source>
        <dbReference type="Pfam" id="PF00593"/>
    </source>
</evidence>
<protein>
    <submittedName>
        <fullName evidence="12">TonB-linked outer membrane protein, SusC/RagA family</fullName>
    </submittedName>
</protein>